<evidence type="ECO:0000313" key="1">
    <source>
        <dbReference type="EMBL" id="KIL00531.1"/>
    </source>
</evidence>
<protein>
    <submittedName>
        <fullName evidence="1">Uncharacterized protein</fullName>
    </submittedName>
</protein>
<evidence type="ECO:0000313" key="2">
    <source>
        <dbReference type="Proteomes" id="UP000054538"/>
    </source>
</evidence>
<dbReference type="Proteomes" id="UP000054538">
    <property type="component" value="Unassembled WGS sequence"/>
</dbReference>
<reference evidence="1 2" key="1">
    <citation type="submission" date="2014-04" db="EMBL/GenBank/DDBJ databases">
        <authorList>
            <consortium name="DOE Joint Genome Institute"/>
            <person name="Kuo A."/>
            <person name="Kohler A."/>
            <person name="Jargeat P."/>
            <person name="Nagy L.G."/>
            <person name="Floudas D."/>
            <person name="Copeland A."/>
            <person name="Barry K.W."/>
            <person name="Cichocki N."/>
            <person name="Veneault-Fourrey C."/>
            <person name="LaButti K."/>
            <person name="Lindquist E.A."/>
            <person name="Lipzen A."/>
            <person name="Lundell T."/>
            <person name="Morin E."/>
            <person name="Murat C."/>
            <person name="Sun H."/>
            <person name="Tunlid A."/>
            <person name="Henrissat B."/>
            <person name="Grigoriev I.V."/>
            <person name="Hibbett D.S."/>
            <person name="Martin F."/>
            <person name="Nordberg H.P."/>
            <person name="Cantor M.N."/>
            <person name="Hua S.X."/>
        </authorList>
    </citation>
    <scope>NUCLEOTIDE SEQUENCE [LARGE SCALE GENOMIC DNA]</scope>
    <source>
        <strain evidence="1 2">Ve08.2h10</strain>
    </source>
</reference>
<gene>
    <name evidence="1" type="ORF">PAXRUDRAFT_194000</name>
</gene>
<reference evidence="2" key="2">
    <citation type="submission" date="2015-01" db="EMBL/GenBank/DDBJ databases">
        <title>Evolutionary Origins and Diversification of the Mycorrhizal Mutualists.</title>
        <authorList>
            <consortium name="DOE Joint Genome Institute"/>
            <consortium name="Mycorrhizal Genomics Consortium"/>
            <person name="Kohler A."/>
            <person name="Kuo A."/>
            <person name="Nagy L.G."/>
            <person name="Floudas D."/>
            <person name="Copeland A."/>
            <person name="Barry K.W."/>
            <person name="Cichocki N."/>
            <person name="Veneault-Fourrey C."/>
            <person name="LaButti K."/>
            <person name="Lindquist E.A."/>
            <person name="Lipzen A."/>
            <person name="Lundell T."/>
            <person name="Morin E."/>
            <person name="Murat C."/>
            <person name="Riley R."/>
            <person name="Ohm R."/>
            <person name="Sun H."/>
            <person name="Tunlid A."/>
            <person name="Henrissat B."/>
            <person name="Grigoriev I.V."/>
            <person name="Hibbett D.S."/>
            <person name="Martin F."/>
        </authorList>
    </citation>
    <scope>NUCLEOTIDE SEQUENCE [LARGE SCALE GENOMIC DNA]</scope>
    <source>
        <strain evidence="2">Ve08.2h10</strain>
    </source>
</reference>
<keyword evidence="2" id="KW-1185">Reference proteome</keyword>
<organism evidence="1 2">
    <name type="scientific">Paxillus rubicundulus Ve08.2h10</name>
    <dbReference type="NCBI Taxonomy" id="930991"/>
    <lineage>
        <taxon>Eukaryota</taxon>
        <taxon>Fungi</taxon>
        <taxon>Dikarya</taxon>
        <taxon>Basidiomycota</taxon>
        <taxon>Agaricomycotina</taxon>
        <taxon>Agaricomycetes</taxon>
        <taxon>Agaricomycetidae</taxon>
        <taxon>Boletales</taxon>
        <taxon>Paxilineae</taxon>
        <taxon>Paxillaceae</taxon>
        <taxon>Paxillus</taxon>
    </lineage>
</organism>
<dbReference type="InParanoid" id="A0A0D0ED55"/>
<sequence length="120" mass="13013">MTMGGASAAHPLVFNAISAGNSESPDSYAFREACVKLGFQNQPLPGSTCLGSDRYQRASVPSTHHFIAPSRTVDLKVPSSRSTSTLYNLSFKASSLEHRRKCANYTHRIPAPCIKSTVRI</sequence>
<accession>A0A0D0ED55</accession>
<dbReference type="AlphaFoldDB" id="A0A0D0ED55"/>
<name>A0A0D0ED55_9AGAM</name>
<dbReference type="HOGENOM" id="CLU_2050368_0_0_1"/>
<dbReference type="EMBL" id="KN824832">
    <property type="protein sequence ID" value="KIL00531.1"/>
    <property type="molecule type" value="Genomic_DNA"/>
</dbReference>
<proteinExistence type="predicted"/>